<accession>C0D8I8</accession>
<keyword evidence="1" id="KW-0812">Transmembrane</keyword>
<gene>
    <name evidence="2" type="ORF">CLOSTASPAR_05586</name>
</gene>
<dbReference type="Proteomes" id="UP000004756">
    <property type="component" value="Unassembled WGS sequence"/>
</dbReference>
<dbReference type="EMBL" id="ACCJ01000452">
    <property type="protein sequence ID" value="EEG52403.1"/>
    <property type="molecule type" value="Genomic_DNA"/>
</dbReference>
<feature type="transmembrane region" description="Helical" evidence="1">
    <location>
        <begin position="23"/>
        <end position="41"/>
    </location>
</feature>
<keyword evidence="1" id="KW-0472">Membrane</keyword>
<comment type="caution">
    <text evidence="2">The sequence shown here is derived from an EMBL/GenBank/DDBJ whole genome shotgun (WGS) entry which is preliminary data.</text>
</comment>
<protein>
    <submittedName>
        <fullName evidence="2">Uncharacterized protein</fullName>
    </submittedName>
</protein>
<sequence length="42" mass="4720">MPVQGIPLWIEICFLKFMLQEKALGIILALFSLSLLSNIIMA</sequence>
<organism evidence="2 3">
    <name type="scientific">[Clostridium] asparagiforme DSM 15981</name>
    <dbReference type="NCBI Taxonomy" id="518636"/>
    <lineage>
        <taxon>Bacteria</taxon>
        <taxon>Bacillati</taxon>
        <taxon>Bacillota</taxon>
        <taxon>Clostridia</taxon>
        <taxon>Lachnospirales</taxon>
        <taxon>Lachnospiraceae</taxon>
        <taxon>Enterocloster</taxon>
    </lineage>
</organism>
<keyword evidence="3" id="KW-1185">Reference proteome</keyword>
<reference evidence="2 3" key="1">
    <citation type="submission" date="2009-01" db="EMBL/GenBank/DDBJ databases">
        <authorList>
            <person name="Fulton L."/>
            <person name="Clifton S."/>
            <person name="Fulton B."/>
            <person name="Xu J."/>
            <person name="Minx P."/>
            <person name="Pepin K.H."/>
            <person name="Johnson M."/>
            <person name="Bhonagiri V."/>
            <person name="Nash W.E."/>
            <person name="Mardis E.R."/>
            <person name="Wilson R.K."/>
        </authorList>
    </citation>
    <scope>NUCLEOTIDE SEQUENCE [LARGE SCALE GENOMIC DNA]</scope>
    <source>
        <strain evidence="2 3">DSM 15981</strain>
    </source>
</reference>
<dbReference type="AlphaFoldDB" id="C0D8I8"/>
<reference evidence="2 3" key="2">
    <citation type="submission" date="2009-02" db="EMBL/GenBank/DDBJ databases">
        <title>Draft genome sequence of Clostridium asparagiforme (DSM 15981).</title>
        <authorList>
            <person name="Sudarsanam P."/>
            <person name="Ley R."/>
            <person name="Guruge J."/>
            <person name="Turnbaugh P.J."/>
            <person name="Mahowald M."/>
            <person name="Liep D."/>
            <person name="Gordon J."/>
        </authorList>
    </citation>
    <scope>NUCLEOTIDE SEQUENCE [LARGE SCALE GENOMIC DNA]</scope>
    <source>
        <strain evidence="2 3">DSM 15981</strain>
    </source>
</reference>
<evidence type="ECO:0000313" key="3">
    <source>
        <dbReference type="Proteomes" id="UP000004756"/>
    </source>
</evidence>
<proteinExistence type="predicted"/>
<evidence type="ECO:0000313" key="2">
    <source>
        <dbReference type="EMBL" id="EEG52403.1"/>
    </source>
</evidence>
<keyword evidence="1" id="KW-1133">Transmembrane helix</keyword>
<dbReference type="HOGENOM" id="CLU_3249313_0_0_9"/>
<name>C0D8I8_9FIRM</name>
<evidence type="ECO:0000256" key="1">
    <source>
        <dbReference type="SAM" id="Phobius"/>
    </source>
</evidence>